<gene>
    <name evidence="14" type="ORF">O3P16_11735</name>
</gene>
<evidence type="ECO:0000256" key="11">
    <source>
        <dbReference type="ARBA" id="ARBA00023136"/>
    </source>
</evidence>
<comment type="cofactor">
    <cofactor evidence="1">
        <name>Mn(2+)</name>
        <dbReference type="ChEBI" id="CHEBI:29035"/>
    </cofactor>
</comment>
<evidence type="ECO:0000313" key="14">
    <source>
        <dbReference type="EMBL" id="MDA3615482.1"/>
    </source>
</evidence>
<keyword evidence="11" id="KW-0472">Membrane</keyword>
<feature type="signal peptide" evidence="13">
    <location>
        <begin position="1"/>
        <end position="22"/>
    </location>
</feature>
<keyword evidence="10" id="KW-0482">Metalloprotease</keyword>
<feature type="chain" id="PRO_5046350625" evidence="13">
    <location>
        <begin position="23"/>
        <end position="1264"/>
    </location>
</feature>
<dbReference type="EMBL" id="JAQGEF010000013">
    <property type="protein sequence ID" value="MDA3615482.1"/>
    <property type="molecule type" value="Genomic_DNA"/>
</dbReference>
<accession>A0ABT4UKW1</accession>
<sequence length="1264" mass="145957">MIRVLIATLFLGLGFGTVNSFAQNNTKKYQSLLWQITDAKGHKSYLFGTMHVSDKMVFNLDDNFYDALKSVQTVALEFDPSSWEPFYAKNDPKYLPFRGLAQYNPYAEADFEKYMHQSQFALINYEKFIGYALGLKPSNINSFLYRNSSFTDKMDYEENTYLDLHIYQAGRKLNKKIFGLENMETSEEMVEKARLSNFKDKSVVRWDYKSMPNIGYSLQEAYRKQDLDQLDSIQELSSKKQYRQIFLIDRNIIQAASIDSIIKKGNTVFAAVGAAHLPGEFGVIEELRRKGYTLTPVKIRPFNSTFKNKLDSLYTNPVLNTVSTTDHFITTTMPGQWYNLTNNDVYLQYTDMQNGAFYSLYRLVTSAVFYNQTPEQVLEKVDSLSYEHIPGKIVSKKDIVINGYPGFDVTTKLSRGDLQRLFIIATPVELIVAKLSGNPNYVENSDAAKAFFGNFRINGRAKLSQPYQPAWGGFSVKLPHEPWIIEKLSAARSIVPSSYNAYDSATNTAYSITKVIMPRAYLCEEDTFELNLMRESYESSKNFDKLLSKSNLKIGGYHAQLANFKLKENLHSQVLFLIHGNSYYSIVAQRKAAFKKTMDPVLASFKIEPFKYGPATLQGNEDYGFTVKSNLELPYNNLKSSLGKFEDAGYDKAYESTVAVDYFKNFRTYRLRNDSTGEAFNIATYIFPEYIRLKDSADLYENFIAEYENDEDDPLIILKNTKSKEGDWEIWHKVYTQKNSTRILRKKVWYNKDKVYLITQYTDSVSAPSELAKNIFESFKPYEANSGSDIYAYKGKLFSNNITSKDSVVYKKALDRINFIDFTKEDLPVLKQFIDTLSWSSKEYLDIKLNTINAIGSINNKESVELLKALYEKAGDTAQFQIGVLKALLNQKNETSFNAFQELMTLNPPISLDEENSRKLYGGYGFNVKSYAEGLNKRVRDENYVSRNETAISALYDTLALTEKIMPKLMDLIDLEDYKSDINQLLISLADSNLLSLDLVKPHANKYLLEINQSIKKAFAEERNFAINKKTNELDEFYEEDEEEKAVEDQTLSYKIDEGSIINNFKLLKPFFNTNPLIKEYFTKALTIENKQLKFNLVSNFHKSFPDAVPDSMYQFFAKDLKYRSNLYEQLLEDTSLNKFPKQYAKPNLIAESILTESFRSKPDTFVLVLQQQHTLDNVKGNIYAYKYKENKNNSLWRWAVVGLLPNDTMEIKRKLRVTNKDLGKVDLEKNEKEEAARLIQQAINSRKYYAQYFYYKNENEMDY</sequence>
<dbReference type="InterPro" id="IPR040230">
    <property type="entry name" value="TIKI1/2-like"/>
</dbReference>
<dbReference type="Proteomes" id="UP001210231">
    <property type="component" value="Unassembled WGS sequence"/>
</dbReference>
<evidence type="ECO:0000256" key="10">
    <source>
        <dbReference type="ARBA" id="ARBA00023049"/>
    </source>
</evidence>
<evidence type="ECO:0000313" key="15">
    <source>
        <dbReference type="Proteomes" id="UP001210231"/>
    </source>
</evidence>
<evidence type="ECO:0000256" key="1">
    <source>
        <dbReference type="ARBA" id="ARBA00001936"/>
    </source>
</evidence>
<dbReference type="Pfam" id="PF01963">
    <property type="entry name" value="TraB_PrgY_gumN"/>
    <property type="match status" value="1"/>
</dbReference>
<protein>
    <submittedName>
        <fullName evidence="14">TraB/GumN family protein</fullName>
    </submittedName>
</protein>
<evidence type="ECO:0000256" key="8">
    <source>
        <dbReference type="ARBA" id="ARBA00022801"/>
    </source>
</evidence>
<evidence type="ECO:0000256" key="12">
    <source>
        <dbReference type="ARBA" id="ARBA00023180"/>
    </source>
</evidence>
<keyword evidence="5" id="KW-0812">Transmembrane</keyword>
<evidence type="ECO:0000256" key="7">
    <source>
        <dbReference type="ARBA" id="ARBA00022729"/>
    </source>
</evidence>
<evidence type="ECO:0000256" key="5">
    <source>
        <dbReference type="ARBA" id="ARBA00022692"/>
    </source>
</evidence>
<name>A0ABT4UKW1_9BACT</name>
<proteinExistence type="predicted"/>
<dbReference type="PANTHER" id="PTHR31120">
    <property type="entry name" value="METALLOPROTEASE TIKI"/>
    <property type="match status" value="1"/>
</dbReference>
<comment type="subcellular location">
    <subcellularLocation>
        <location evidence="3">Membrane</location>
        <topology evidence="3">Single-pass type I membrane protein</topology>
    </subcellularLocation>
</comment>
<evidence type="ECO:0000256" key="4">
    <source>
        <dbReference type="ARBA" id="ARBA00022670"/>
    </source>
</evidence>
<evidence type="ECO:0000256" key="3">
    <source>
        <dbReference type="ARBA" id="ARBA00004479"/>
    </source>
</evidence>
<dbReference type="PANTHER" id="PTHR31120:SF6">
    <property type="entry name" value="METALLOPROTEASE TIKI HOMOLOG"/>
    <property type="match status" value="1"/>
</dbReference>
<dbReference type="CDD" id="cd14789">
    <property type="entry name" value="Tiki"/>
    <property type="match status" value="1"/>
</dbReference>
<dbReference type="RefSeq" id="WP_407031808.1">
    <property type="nucleotide sequence ID" value="NZ_JAQGEF010000013.1"/>
</dbReference>
<dbReference type="InterPro" id="IPR002816">
    <property type="entry name" value="TraB/PrgY/GumN_fam"/>
</dbReference>
<keyword evidence="6" id="KW-0479">Metal-binding</keyword>
<evidence type="ECO:0000256" key="13">
    <source>
        <dbReference type="SAM" id="SignalP"/>
    </source>
</evidence>
<evidence type="ECO:0000256" key="9">
    <source>
        <dbReference type="ARBA" id="ARBA00022989"/>
    </source>
</evidence>
<keyword evidence="9" id="KW-1133">Transmembrane helix</keyword>
<comment type="cofactor">
    <cofactor evidence="2">
        <name>Co(2+)</name>
        <dbReference type="ChEBI" id="CHEBI:48828"/>
    </cofactor>
</comment>
<reference evidence="14 15" key="1">
    <citation type="submission" date="2022-12" db="EMBL/GenBank/DDBJ databases">
        <title>Chitinophagaceae gen. sp. nov., a new member of the family Chitinophagaceae, isolated from soil in a chemical factory.</title>
        <authorList>
            <person name="Ke Z."/>
        </authorList>
    </citation>
    <scope>NUCLEOTIDE SEQUENCE [LARGE SCALE GENOMIC DNA]</scope>
    <source>
        <strain evidence="14 15">LY-5</strain>
    </source>
</reference>
<comment type="caution">
    <text evidence="14">The sequence shown here is derived from an EMBL/GenBank/DDBJ whole genome shotgun (WGS) entry which is preliminary data.</text>
</comment>
<keyword evidence="12" id="KW-0325">Glycoprotein</keyword>
<evidence type="ECO:0000256" key="6">
    <source>
        <dbReference type="ARBA" id="ARBA00022723"/>
    </source>
</evidence>
<evidence type="ECO:0000256" key="2">
    <source>
        <dbReference type="ARBA" id="ARBA00001941"/>
    </source>
</evidence>
<keyword evidence="8" id="KW-0378">Hydrolase</keyword>
<organism evidence="14 15">
    <name type="scientific">Polluticaenibacter yanchengensis</name>
    <dbReference type="NCBI Taxonomy" id="3014562"/>
    <lineage>
        <taxon>Bacteria</taxon>
        <taxon>Pseudomonadati</taxon>
        <taxon>Bacteroidota</taxon>
        <taxon>Chitinophagia</taxon>
        <taxon>Chitinophagales</taxon>
        <taxon>Chitinophagaceae</taxon>
        <taxon>Polluticaenibacter</taxon>
    </lineage>
</organism>
<keyword evidence="4" id="KW-0645">Protease</keyword>
<keyword evidence="7 13" id="KW-0732">Signal</keyword>
<keyword evidence="15" id="KW-1185">Reference proteome</keyword>